<gene>
    <name evidence="2" type="ORF">G3I71_45070</name>
</gene>
<organism evidence="2">
    <name type="scientific">Streptomyces sp. SID12501</name>
    <dbReference type="NCBI Taxonomy" id="2706042"/>
    <lineage>
        <taxon>Bacteria</taxon>
        <taxon>Bacillati</taxon>
        <taxon>Actinomycetota</taxon>
        <taxon>Actinomycetes</taxon>
        <taxon>Kitasatosporales</taxon>
        <taxon>Streptomycetaceae</taxon>
        <taxon>Streptomyces</taxon>
    </lineage>
</organism>
<keyword evidence="1" id="KW-0812">Transmembrane</keyword>
<evidence type="ECO:0000313" key="2">
    <source>
        <dbReference type="EMBL" id="NEC92755.1"/>
    </source>
</evidence>
<feature type="transmembrane region" description="Helical" evidence="1">
    <location>
        <begin position="224"/>
        <end position="250"/>
    </location>
</feature>
<feature type="transmembrane region" description="Helical" evidence="1">
    <location>
        <begin position="194"/>
        <end position="218"/>
    </location>
</feature>
<feature type="non-terminal residue" evidence="2">
    <location>
        <position position="252"/>
    </location>
</feature>
<dbReference type="EMBL" id="JAAGLU010000175">
    <property type="protein sequence ID" value="NEC92755.1"/>
    <property type="molecule type" value="Genomic_DNA"/>
</dbReference>
<accession>A0A6B3C7G3</accession>
<evidence type="ECO:0000256" key="1">
    <source>
        <dbReference type="SAM" id="Phobius"/>
    </source>
</evidence>
<keyword evidence="1" id="KW-1133">Transmembrane helix</keyword>
<evidence type="ECO:0008006" key="3">
    <source>
        <dbReference type="Google" id="ProtNLM"/>
    </source>
</evidence>
<reference evidence="2" key="1">
    <citation type="submission" date="2020-01" db="EMBL/GenBank/DDBJ databases">
        <title>Insect and environment-associated Actinomycetes.</title>
        <authorList>
            <person name="Currrie C."/>
            <person name="Chevrette M."/>
            <person name="Carlson C."/>
            <person name="Stubbendieck R."/>
            <person name="Wendt-Pienkowski E."/>
        </authorList>
    </citation>
    <scope>NUCLEOTIDE SEQUENCE</scope>
    <source>
        <strain evidence="2">SID12501</strain>
    </source>
</reference>
<dbReference type="AlphaFoldDB" id="A0A6B3C7G3"/>
<name>A0A6B3C7G3_9ACTN</name>
<dbReference type="RefSeq" id="WP_203733017.1">
    <property type="nucleotide sequence ID" value="NZ_JAAGLU010000175.1"/>
</dbReference>
<sequence length="252" mass="25753">GWEENAGAVDAILSIRAVAGGLMDTLRGIVAVVRDGDFNGGLFAWLGVQEDSAFVDLLFRVRDALAGIGPEVSGGITAMFAAFKEGGDDITSSGLAGFLESIGLAARNFIDPVAGAFKDYYASLAPLIPLIFEAVGAFNPLGLIFKALVPILPQVGALLGELVATLAGALGPVIATLVPVLAQVAQIIIEGLSTAFASLLPVITQLLPVITSLVGIVGQTLLTVIQALAPLLVTLVGAFLQILPAVMSLVEP</sequence>
<comment type="caution">
    <text evidence="2">The sequence shown here is derived from an EMBL/GenBank/DDBJ whole genome shotgun (WGS) entry which is preliminary data.</text>
</comment>
<feature type="non-terminal residue" evidence="2">
    <location>
        <position position="1"/>
    </location>
</feature>
<proteinExistence type="predicted"/>
<feature type="transmembrane region" description="Helical" evidence="1">
    <location>
        <begin position="127"/>
        <end position="149"/>
    </location>
</feature>
<feature type="transmembrane region" description="Helical" evidence="1">
    <location>
        <begin position="155"/>
        <end position="182"/>
    </location>
</feature>
<keyword evidence="1" id="KW-0472">Membrane</keyword>
<protein>
    <recommendedName>
        <fullName evidence="3">Phage tail protein</fullName>
    </recommendedName>
</protein>